<comment type="caution">
    <text evidence="1">The sequence shown here is derived from an EMBL/GenBank/DDBJ whole genome shotgun (WGS) entry which is preliminary data.</text>
</comment>
<organism evidence="1 2">
    <name type="scientific">Paragonimus westermani</name>
    <dbReference type="NCBI Taxonomy" id="34504"/>
    <lineage>
        <taxon>Eukaryota</taxon>
        <taxon>Metazoa</taxon>
        <taxon>Spiralia</taxon>
        <taxon>Lophotrochozoa</taxon>
        <taxon>Platyhelminthes</taxon>
        <taxon>Trematoda</taxon>
        <taxon>Digenea</taxon>
        <taxon>Plagiorchiida</taxon>
        <taxon>Troglotremata</taxon>
        <taxon>Troglotrematidae</taxon>
        <taxon>Paragonimus</taxon>
    </lineage>
</organism>
<sequence length="60" mass="6952">GAVCRFLRLLWCDSADGLFAFVSAALWRVDRCCWQLTLALPYWISFNGLIRRLYALIDLV</sequence>
<gene>
    <name evidence="1" type="ORF">P879_00193</name>
</gene>
<protein>
    <submittedName>
        <fullName evidence="1">Uncharacterized protein</fullName>
    </submittedName>
</protein>
<name>A0A8T0DYD4_9TREM</name>
<reference evidence="1 2" key="1">
    <citation type="submission" date="2019-07" db="EMBL/GenBank/DDBJ databases">
        <title>Annotation for the trematode Paragonimus westermani.</title>
        <authorList>
            <person name="Choi Y.-J."/>
        </authorList>
    </citation>
    <scope>NUCLEOTIDE SEQUENCE [LARGE SCALE GENOMIC DNA]</scope>
    <source>
        <strain evidence="1">180907_Pwestermani</strain>
    </source>
</reference>
<accession>A0A8T0DYD4</accession>
<evidence type="ECO:0000313" key="1">
    <source>
        <dbReference type="EMBL" id="KAF8572148.1"/>
    </source>
</evidence>
<dbReference type="AlphaFoldDB" id="A0A8T0DYD4"/>
<keyword evidence="2" id="KW-1185">Reference proteome</keyword>
<feature type="non-terminal residue" evidence="1">
    <location>
        <position position="1"/>
    </location>
</feature>
<dbReference type="Proteomes" id="UP000699462">
    <property type="component" value="Unassembled WGS sequence"/>
</dbReference>
<proteinExistence type="predicted"/>
<evidence type="ECO:0000313" key="2">
    <source>
        <dbReference type="Proteomes" id="UP000699462"/>
    </source>
</evidence>
<dbReference type="EMBL" id="JTDF01000154">
    <property type="protein sequence ID" value="KAF8572148.1"/>
    <property type="molecule type" value="Genomic_DNA"/>
</dbReference>